<sequence>MSVETASEITFGIETYARVVVIVASAAQAMFYFSQRQKGRCGWEKLYTAVAETVTYIIVTSIGSAGVVTVAGRPWLWPRYAGWLSTCPVLLIDVSMIPMPAAREPGTAMTSILAFQLVVLLGQTSIFYTDPALRVTIFLAAVACGLFVFKLVFDTFVRAWRSFPESETAMRNWLLITAACFFFGWVAFPVLFAVGAEGFGGLGADGSALAHAIADLVAKNLYSYASWYLRWVIIREYLDRRAAEAADLESRKNRAIKDAEAGYSEGGAPVEASPAGTSAIVAALAAEERELQRPIDVADVLGAAAEITDPAVEEVFAAVFGAASLTAPAILAGVLPAALARQEAIRLHVAVVDRSSTRQAAAARQIKATDAAVALGVTVRFAFRPGDVAHVRAAHGGRRLHAVVITDEALFQACEEPGLDEGEGPRGAGGRAGGAMRSHASFAPFGGMVAGATIGTMLGAEHVSTSSDDFLSGTEEEGQRAGGRANMVVRGAAAGLPHAGGAGVAAGAGGQQPAADDACSVRSDLSAAPRARGLHRVGSALAVLPTEEPPLARSPRGVVAVLRAMAAGADGEAVVVVVSTGSGGDAAAREPGLHPGRVSLYDVGADVVIPAMGRTADWGEAMVWVAEVAEDAVEASADAAGAAKGGDITDAAGDGWGGSRRKLERGASSRWRRRRSGDESEEHDGRGKRRGDGDRQRRDSGGSDEDSEARQRRRWQVRHSASSEDADGVEESRSVSESDSMGTIDDATGGTQLLAEAVRAALDAAARAVLPQSLARVVSGVARSADAVVDERVQQRQDADERRAAEGLVFGGESMTHAGYAMMDAGVETVARSEVGSLVSTHEGGKRPRGPQPVGPPTARDRPKGSRPPPRREQEQEEEEEAAGRRRSPESARPRGSRASKSPSRDADAALPGRRSSVGRMTDEIAKAFRG</sequence>
<dbReference type="Gene3D" id="1.20.1070.10">
    <property type="entry name" value="Rhodopsin 7-helix transmembrane proteins"/>
    <property type="match status" value="1"/>
</dbReference>
<dbReference type="GO" id="GO:0009881">
    <property type="term" value="F:photoreceptor activity"/>
    <property type="evidence" value="ECO:0007669"/>
    <property type="project" value="UniProtKB-KW"/>
</dbReference>
<evidence type="ECO:0000256" key="4">
    <source>
        <dbReference type="ARBA" id="ARBA00022606"/>
    </source>
</evidence>
<feature type="compositionally biased region" description="Basic and acidic residues" evidence="11">
    <location>
        <begin position="882"/>
        <end position="893"/>
    </location>
</feature>
<evidence type="ECO:0000256" key="6">
    <source>
        <dbReference type="ARBA" id="ARBA00022925"/>
    </source>
</evidence>
<evidence type="ECO:0000256" key="7">
    <source>
        <dbReference type="ARBA" id="ARBA00022989"/>
    </source>
</evidence>
<feature type="transmembrane region" description="Helical" evidence="12">
    <location>
        <begin position="173"/>
        <end position="194"/>
    </location>
</feature>
<dbReference type="GO" id="GO:0007602">
    <property type="term" value="P:phototransduction"/>
    <property type="evidence" value="ECO:0007669"/>
    <property type="project" value="UniProtKB-KW"/>
</dbReference>
<dbReference type="PANTHER" id="PTHR28286">
    <property type="match status" value="1"/>
</dbReference>
<feature type="compositionally biased region" description="Basic and acidic residues" evidence="11">
    <location>
        <begin position="690"/>
        <end position="701"/>
    </location>
</feature>
<feature type="transmembrane region" description="Helical" evidence="12">
    <location>
        <begin position="135"/>
        <end position="153"/>
    </location>
</feature>
<keyword evidence="3" id="KW-0600">Photoreceptor protein</keyword>
<feature type="transmembrane region" description="Helical" evidence="12">
    <location>
        <begin position="46"/>
        <end position="68"/>
    </location>
</feature>
<evidence type="ECO:0000313" key="15">
    <source>
        <dbReference type="Proteomes" id="UP000324907"/>
    </source>
</evidence>
<dbReference type="AlphaFoldDB" id="A0A5A8DDU7"/>
<evidence type="ECO:0000256" key="5">
    <source>
        <dbReference type="ARBA" id="ARBA00022692"/>
    </source>
</evidence>
<feature type="compositionally biased region" description="Basic and acidic residues" evidence="11">
    <location>
        <begin position="921"/>
        <end position="931"/>
    </location>
</feature>
<keyword evidence="10" id="KW-0675">Receptor</keyword>
<evidence type="ECO:0000256" key="3">
    <source>
        <dbReference type="ARBA" id="ARBA00022543"/>
    </source>
</evidence>
<dbReference type="EMBL" id="VLTM01000034">
    <property type="protein sequence ID" value="KAA0161586.1"/>
    <property type="molecule type" value="Genomic_DNA"/>
</dbReference>
<dbReference type="Pfam" id="PF01036">
    <property type="entry name" value="Bac_rhodopsin"/>
    <property type="match status" value="1"/>
</dbReference>
<organism evidence="14 15">
    <name type="scientific">Cafeteria roenbergensis</name>
    <name type="common">Marine flagellate</name>
    <dbReference type="NCBI Taxonomy" id="33653"/>
    <lineage>
        <taxon>Eukaryota</taxon>
        <taxon>Sar</taxon>
        <taxon>Stramenopiles</taxon>
        <taxon>Bigyra</taxon>
        <taxon>Opalozoa</taxon>
        <taxon>Bicosoecida</taxon>
        <taxon>Cafeteriaceae</taxon>
        <taxon>Cafeteria</taxon>
    </lineage>
</organism>
<dbReference type="SUPFAM" id="SSF81321">
    <property type="entry name" value="Family A G protein-coupled receptor-like"/>
    <property type="match status" value="1"/>
</dbReference>
<name>A0A5A8DDU7_CAFRO</name>
<dbReference type="Proteomes" id="UP000325113">
    <property type="component" value="Unassembled WGS sequence"/>
</dbReference>
<dbReference type="PANTHER" id="PTHR28286:SF2">
    <property type="entry name" value="BACTERIORHODOPSIN _OPSIN, NOPA (EUROFUNG)"/>
    <property type="match status" value="1"/>
</dbReference>
<evidence type="ECO:0000313" key="13">
    <source>
        <dbReference type="EMBL" id="KAA0161586.1"/>
    </source>
</evidence>
<comment type="caution">
    <text evidence="14">The sequence shown here is derived from an EMBL/GenBank/DDBJ whole genome shotgun (WGS) entry which is preliminary data.</text>
</comment>
<evidence type="ECO:0000256" key="8">
    <source>
        <dbReference type="ARBA" id="ARBA00022991"/>
    </source>
</evidence>
<dbReference type="Proteomes" id="UP000324907">
    <property type="component" value="Unassembled WGS sequence"/>
</dbReference>
<feature type="compositionally biased region" description="Low complexity" evidence="11">
    <location>
        <begin position="639"/>
        <end position="653"/>
    </location>
</feature>
<evidence type="ECO:0000256" key="9">
    <source>
        <dbReference type="ARBA" id="ARBA00023136"/>
    </source>
</evidence>
<dbReference type="EMBL" id="VLTL01000076">
    <property type="protein sequence ID" value="KAA0162737.1"/>
    <property type="molecule type" value="Genomic_DNA"/>
</dbReference>
<feature type="region of interest" description="Disordered" evidence="11">
    <location>
        <begin position="639"/>
        <end position="747"/>
    </location>
</feature>
<proteinExistence type="inferred from homology"/>
<evidence type="ECO:0000256" key="12">
    <source>
        <dbReference type="SAM" id="Phobius"/>
    </source>
</evidence>
<evidence type="ECO:0000313" key="16">
    <source>
        <dbReference type="Proteomes" id="UP000325113"/>
    </source>
</evidence>
<comment type="subcellular location">
    <subcellularLocation>
        <location evidence="1">Membrane</location>
        <topology evidence="1">Multi-pass membrane protein</topology>
    </subcellularLocation>
</comment>
<dbReference type="SMART" id="SM01021">
    <property type="entry name" value="Bac_rhodopsin"/>
    <property type="match status" value="1"/>
</dbReference>
<protein>
    <submittedName>
        <fullName evidence="14">Uncharacterized protein</fullName>
    </submittedName>
</protein>
<keyword evidence="4" id="KW-0716">Sensory transduction</keyword>
<evidence type="ECO:0000256" key="10">
    <source>
        <dbReference type="ARBA" id="ARBA00023170"/>
    </source>
</evidence>
<feature type="region of interest" description="Disordered" evidence="11">
    <location>
        <begin position="837"/>
        <end position="931"/>
    </location>
</feature>
<dbReference type="PRINTS" id="PR00251">
    <property type="entry name" value="BACTRLOPSIN"/>
</dbReference>
<dbReference type="InterPro" id="IPR001425">
    <property type="entry name" value="Arc/bac/fun_rhodopsins"/>
</dbReference>
<keyword evidence="7 12" id="KW-1133">Transmembrane helix</keyword>
<evidence type="ECO:0000256" key="11">
    <source>
        <dbReference type="SAM" id="MobiDB-lite"/>
    </source>
</evidence>
<reference evidence="15 16" key="1">
    <citation type="submission" date="2019-07" db="EMBL/GenBank/DDBJ databases">
        <title>Genomes of Cafeteria roenbergensis.</title>
        <authorList>
            <person name="Fischer M.G."/>
            <person name="Hackl T."/>
            <person name="Roman M."/>
        </authorList>
    </citation>
    <scope>NUCLEOTIDE SEQUENCE [LARGE SCALE GENOMIC DNA]</scope>
    <source>
        <strain evidence="13 16">Cflag</strain>
        <strain evidence="14 15">RCC970-E3</strain>
    </source>
</reference>
<evidence type="ECO:0000256" key="2">
    <source>
        <dbReference type="ARBA" id="ARBA00008130"/>
    </source>
</evidence>
<keyword evidence="5 12" id="KW-0812">Transmembrane</keyword>
<feature type="compositionally biased region" description="Basic and acidic residues" evidence="11">
    <location>
        <begin position="859"/>
        <end position="874"/>
    </location>
</feature>
<evidence type="ECO:0000256" key="1">
    <source>
        <dbReference type="ARBA" id="ARBA00004141"/>
    </source>
</evidence>
<dbReference type="GO" id="GO:0005886">
    <property type="term" value="C:plasma membrane"/>
    <property type="evidence" value="ECO:0007669"/>
    <property type="project" value="TreeGrafter"/>
</dbReference>
<keyword evidence="6" id="KW-0681">Retinal protein</keyword>
<keyword evidence="8" id="KW-0157">Chromophore</keyword>
<keyword evidence="9 12" id="KW-0472">Membrane</keyword>
<accession>A0A5A8DDU7</accession>
<feature type="transmembrane region" description="Helical" evidence="12">
    <location>
        <begin position="15"/>
        <end position="34"/>
    </location>
</feature>
<comment type="similarity">
    <text evidence="2">Belongs to the archaeal/bacterial/fungal opsin family.</text>
</comment>
<evidence type="ECO:0000313" key="14">
    <source>
        <dbReference type="EMBL" id="KAA0162737.1"/>
    </source>
</evidence>
<gene>
    <name evidence="14" type="ORF">FNF28_04555</name>
    <name evidence="13" type="ORF">FNF31_03700</name>
</gene>